<dbReference type="OMA" id="AQTQNRI"/>
<organism evidence="2 3">
    <name type="scientific">Paramecium primaurelia</name>
    <dbReference type="NCBI Taxonomy" id="5886"/>
    <lineage>
        <taxon>Eukaryota</taxon>
        <taxon>Sar</taxon>
        <taxon>Alveolata</taxon>
        <taxon>Ciliophora</taxon>
        <taxon>Intramacronucleata</taxon>
        <taxon>Oligohymenophorea</taxon>
        <taxon>Peniculida</taxon>
        <taxon>Parameciidae</taxon>
        <taxon>Paramecium</taxon>
    </lineage>
</organism>
<evidence type="ECO:0000313" key="3">
    <source>
        <dbReference type="Proteomes" id="UP000688137"/>
    </source>
</evidence>
<protein>
    <submittedName>
        <fullName evidence="2">Uncharacterized protein</fullName>
    </submittedName>
</protein>
<feature type="region of interest" description="Disordered" evidence="1">
    <location>
        <begin position="36"/>
        <end position="65"/>
    </location>
</feature>
<sequence>MYQSSIDQNIIQSTTVKTIKELKKLGDSRINLEAEDNEINDSTVSGKNSPDGDTSKTQHTKNSIIKNPKFKFNAQTQNRIVSMKQTINKQTEEATEQSNGFRRASLRQGSIKPYKANTQLQLQLQENDPVDLNNAINLVLTKCKNIRDEFEELQLTNTLINKFIKNDKQFHFTFQAFLDDLVVKGKLSQNLTNIQKPILQKIEQFTINHVKRCIKKSQINQQYEEKSKHVDTLFNRYYRELTNIEQNIKYF</sequence>
<dbReference type="AlphaFoldDB" id="A0A8S1MEP7"/>
<dbReference type="Proteomes" id="UP000688137">
    <property type="component" value="Unassembled WGS sequence"/>
</dbReference>
<gene>
    <name evidence="2" type="ORF">PPRIM_AZ9-3.1.T0590104</name>
</gene>
<feature type="compositionally biased region" description="Polar residues" evidence="1">
    <location>
        <begin position="40"/>
        <end position="65"/>
    </location>
</feature>
<reference evidence="2" key="1">
    <citation type="submission" date="2021-01" db="EMBL/GenBank/DDBJ databases">
        <authorList>
            <consortium name="Genoscope - CEA"/>
            <person name="William W."/>
        </authorList>
    </citation>
    <scope>NUCLEOTIDE SEQUENCE</scope>
</reference>
<comment type="caution">
    <text evidence="2">The sequence shown here is derived from an EMBL/GenBank/DDBJ whole genome shotgun (WGS) entry which is preliminary data.</text>
</comment>
<keyword evidence="3" id="KW-1185">Reference proteome</keyword>
<evidence type="ECO:0000256" key="1">
    <source>
        <dbReference type="SAM" id="MobiDB-lite"/>
    </source>
</evidence>
<proteinExistence type="predicted"/>
<dbReference type="EMBL" id="CAJJDM010000060">
    <property type="protein sequence ID" value="CAD8077979.1"/>
    <property type="molecule type" value="Genomic_DNA"/>
</dbReference>
<name>A0A8S1MEP7_PARPR</name>
<accession>A0A8S1MEP7</accession>
<evidence type="ECO:0000313" key="2">
    <source>
        <dbReference type="EMBL" id="CAD8077979.1"/>
    </source>
</evidence>